<evidence type="ECO:0000313" key="2">
    <source>
        <dbReference type="EMBL" id="GKH01084.1"/>
    </source>
</evidence>
<gene>
    <name evidence="2" type="ORF">CE91St55_30650</name>
</gene>
<organism evidence="2 3">
    <name type="scientific">Hungatella hathewayi</name>
    <dbReference type="NCBI Taxonomy" id="154046"/>
    <lineage>
        <taxon>Bacteria</taxon>
        <taxon>Bacillati</taxon>
        <taxon>Bacillota</taxon>
        <taxon>Clostridia</taxon>
        <taxon>Lachnospirales</taxon>
        <taxon>Lachnospiraceae</taxon>
        <taxon>Hungatella</taxon>
    </lineage>
</organism>
<dbReference type="SMART" id="SM00530">
    <property type="entry name" value="HTH_XRE"/>
    <property type="match status" value="1"/>
</dbReference>
<dbReference type="InterPro" id="IPR010982">
    <property type="entry name" value="Lambda_DNA-bd_dom_sf"/>
</dbReference>
<comment type="caution">
    <text evidence="2">The sequence shown here is derived from an EMBL/GenBank/DDBJ whole genome shotgun (WGS) entry which is preliminary data.</text>
</comment>
<dbReference type="SUPFAM" id="SSF47413">
    <property type="entry name" value="lambda repressor-like DNA-binding domains"/>
    <property type="match status" value="1"/>
</dbReference>
<dbReference type="EMBL" id="BQNJ01000001">
    <property type="protein sequence ID" value="GKH01084.1"/>
    <property type="molecule type" value="Genomic_DNA"/>
</dbReference>
<dbReference type="GO" id="GO:0003677">
    <property type="term" value="F:DNA binding"/>
    <property type="evidence" value="ECO:0007669"/>
    <property type="project" value="InterPro"/>
</dbReference>
<proteinExistence type="predicted"/>
<dbReference type="Pfam" id="PF01381">
    <property type="entry name" value="HTH_3"/>
    <property type="match status" value="1"/>
</dbReference>
<dbReference type="PROSITE" id="PS50943">
    <property type="entry name" value="HTH_CROC1"/>
    <property type="match status" value="1"/>
</dbReference>
<dbReference type="CDD" id="cd00093">
    <property type="entry name" value="HTH_XRE"/>
    <property type="match status" value="1"/>
</dbReference>
<accession>A0AA37JH81</accession>
<sequence>MHIFSKNLGDTVRRAREEAHISQTDLAEKLGLDVRTIINIENYRGNPKLEVLFPLIRELKILPEQIFFPENQHTDEIKERAFLELSDCSELELRTLIPVIHSVKEALRTKDDEEAK</sequence>
<dbReference type="AlphaFoldDB" id="A0AA37JH81"/>
<dbReference type="InterPro" id="IPR001387">
    <property type="entry name" value="Cro/C1-type_HTH"/>
</dbReference>
<dbReference type="Proteomes" id="UP001055091">
    <property type="component" value="Unassembled WGS sequence"/>
</dbReference>
<dbReference type="RefSeq" id="WP_244052676.1">
    <property type="nucleotide sequence ID" value="NZ_BQNJ01000001.1"/>
</dbReference>
<protein>
    <recommendedName>
        <fullName evidence="1">HTH cro/C1-type domain-containing protein</fullName>
    </recommendedName>
</protein>
<reference evidence="2" key="1">
    <citation type="submission" date="2022-01" db="EMBL/GenBank/DDBJ databases">
        <title>Novel bile acid biosynthetic pathways are enriched in the microbiome of centenarians.</title>
        <authorList>
            <person name="Sato Y."/>
            <person name="Atarashi K."/>
            <person name="Plichta R.D."/>
            <person name="Arai Y."/>
            <person name="Sasajima S."/>
            <person name="Kearney M.S."/>
            <person name="Suda W."/>
            <person name="Takeshita K."/>
            <person name="Sasaki T."/>
            <person name="Okamoto S."/>
            <person name="Skelly N.A."/>
            <person name="Okamura Y."/>
            <person name="Vlamakis H."/>
            <person name="Li Y."/>
            <person name="Tanoue T."/>
            <person name="Takei H."/>
            <person name="Nittono H."/>
            <person name="Narushima S."/>
            <person name="Irie J."/>
            <person name="Itoh H."/>
            <person name="Moriya K."/>
            <person name="Sugiura Y."/>
            <person name="Suematsu M."/>
            <person name="Moritoki N."/>
            <person name="Shibata S."/>
            <person name="Littman R.D."/>
            <person name="Fischbach A.M."/>
            <person name="Uwamino Y."/>
            <person name="Inoue T."/>
            <person name="Honda A."/>
            <person name="Hattori M."/>
            <person name="Murai T."/>
            <person name="Xavier J.R."/>
            <person name="Hirose N."/>
            <person name="Honda K."/>
        </authorList>
    </citation>
    <scope>NUCLEOTIDE SEQUENCE</scope>
    <source>
        <strain evidence="2">CE91-St55</strain>
    </source>
</reference>
<dbReference type="Gene3D" id="1.10.260.40">
    <property type="entry name" value="lambda repressor-like DNA-binding domains"/>
    <property type="match status" value="1"/>
</dbReference>
<name>A0AA37JH81_9FIRM</name>
<evidence type="ECO:0000259" key="1">
    <source>
        <dbReference type="PROSITE" id="PS50943"/>
    </source>
</evidence>
<evidence type="ECO:0000313" key="3">
    <source>
        <dbReference type="Proteomes" id="UP001055091"/>
    </source>
</evidence>
<feature type="domain" description="HTH cro/C1-type" evidence="1">
    <location>
        <begin position="12"/>
        <end position="66"/>
    </location>
</feature>